<dbReference type="Proteomes" id="UP000198870">
    <property type="component" value="Unassembled WGS sequence"/>
</dbReference>
<dbReference type="STRING" id="419481.SAMN05216233_10975"/>
<protein>
    <submittedName>
        <fullName evidence="6">Cytochrome c554 and c-prime</fullName>
    </submittedName>
</protein>
<dbReference type="Gene3D" id="1.25.10.10">
    <property type="entry name" value="Leucine-rich Repeat Variant"/>
    <property type="match status" value="1"/>
</dbReference>
<accession>A0A1G5FZU9</accession>
<dbReference type="PANTHER" id="PTHR35038:SF8">
    <property type="entry name" value="C-TYPE POLYHEME CYTOCHROME OMCC"/>
    <property type="match status" value="1"/>
</dbReference>
<dbReference type="InterPro" id="IPR036280">
    <property type="entry name" value="Multihaem_cyt_sf"/>
</dbReference>
<dbReference type="EMBL" id="FMUX01000009">
    <property type="protein sequence ID" value="SCY44108.1"/>
    <property type="molecule type" value="Genomic_DNA"/>
</dbReference>
<keyword evidence="7" id="KW-1185">Reference proteome</keyword>
<feature type="transmembrane region" description="Helical" evidence="3">
    <location>
        <begin position="21"/>
        <end position="41"/>
    </location>
</feature>
<keyword evidence="3" id="KW-1133">Transmembrane helix</keyword>
<dbReference type="InterPro" id="IPR023155">
    <property type="entry name" value="Cyt_c-552/4"/>
</dbReference>
<keyword evidence="3" id="KW-0812">Transmembrane</keyword>
<dbReference type="Pfam" id="PF13432">
    <property type="entry name" value="TPR_16"/>
    <property type="match status" value="2"/>
</dbReference>
<feature type="domain" description="Cytochrome c-552/4" evidence="5">
    <location>
        <begin position="65"/>
        <end position="89"/>
    </location>
</feature>
<evidence type="ECO:0000256" key="1">
    <source>
        <dbReference type="ARBA" id="ARBA00022729"/>
    </source>
</evidence>
<keyword evidence="2" id="KW-0802">TPR repeat</keyword>
<reference evidence="6 7" key="1">
    <citation type="submission" date="2016-10" db="EMBL/GenBank/DDBJ databases">
        <authorList>
            <person name="de Groot N.N."/>
        </authorList>
    </citation>
    <scope>NUCLEOTIDE SEQUENCE [LARGE SCALE GENOMIC DNA]</scope>
    <source>
        <strain evidence="6 7">AA1</strain>
    </source>
</reference>
<dbReference type="Pfam" id="PF09699">
    <property type="entry name" value="Paired_CXXCH_1"/>
    <property type="match status" value="1"/>
</dbReference>
<dbReference type="Gene3D" id="1.10.1130.10">
    <property type="entry name" value="Flavocytochrome C3, Chain A"/>
    <property type="match status" value="2"/>
</dbReference>
<dbReference type="InterPro" id="IPR019734">
    <property type="entry name" value="TPR_rpt"/>
</dbReference>
<name>A0A1G5FZU9_9BACT</name>
<dbReference type="RefSeq" id="WP_217640310.1">
    <property type="nucleotide sequence ID" value="NZ_FMUX01000009.1"/>
</dbReference>
<dbReference type="SUPFAM" id="SSF48695">
    <property type="entry name" value="Multiheme cytochromes"/>
    <property type="match status" value="1"/>
</dbReference>
<dbReference type="Pfam" id="PF13435">
    <property type="entry name" value="Cytochrome_C554"/>
    <property type="match status" value="2"/>
</dbReference>
<dbReference type="InterPro" id="IPR051829">
    <property type="entry name" value="Multiheme_Cytochr_ET"/>
</dbReference>
<gene>
    <name evidence="6" type="ORF">SAMN05216233_10975</name>
</gene>
<dbReference type="InterPro" id="IPR011990">
    <property type="entry name" value="TPR-like_helical_dom_sf"/>
</dbReference>
<organism evidence="6 7">
    <name type="scientific">Desulfoluna spongiiphila</name>
    <dbReference type="NCBI Taxonomy" id="419481"/>
    <lineage>
        <taxon>Bacteria</taxon>
        <taxon>Pseudomonadati</taxon>
        <taxon>Thermodesulfobacteriota</taxon>
        <taxon>Desulfobacteria</taxon>
        <taxon>Desulfobacterales</taxon>
        <taxon>Desulfolunaceae</taxon>
        <taxon>Desulfoluna</taxon>
    </lineage>
</organism>
<keyword evidence="3" id="KW-0472">Membrane</keyword>
<dbReference type="Gene3D" id="1.25.40.10">
    <property type="entry name" value="Tetratricopeptide repeat domain"/>
    <property type="match status" value="2"/>
</dbReference>
<evidence type="ECO:0000313" key="6">
    <source>
        <dbReference type="EMBL" id="SCY44108.1"/>
    </source>
</evidence>
<sequence length="778" mass="88139">MPEDKTMPSDLTQNRHERQRWITAGVIATLVIVVCVPLYVLKTEYLRRTHPQALPASPTFVGRQACISCHKPEYDKWLNSDHDQAMDVATDATVLGDFDNAVFTQNGITTRFYRTDDSFFVNTRGPDGKNGDFQVTHTFGVYPLQQYLVPFPGGRFQCLTIAWDVDKKQWYALPNHTDDSDDWLHWTKAAQNWNGMCAECHSTHLRKGYDHQTDTFNTTWTEIDVSCEACHGPGSAHVAWAEKPDMAREKTENYHLMVDTRDITPEAQLAICARCHSRRASFADFDHRDDNIMDCIIPTLLNDGLYHPDGQILDEVYVYGSFTQSKMYQRDVKCSDCHDVHSLKRKSEGNDLCLQCHRKDIYDTSDHHFHKATDKGKPSKGDDCTSCHMPETPYMGIDMRADHSIRIPRPDLSLALQTPNACNASGCHGDKTTQWSADWTKTWYGLRKRAHYGTVFAMARAGNPDAKDELIRLSRDQLGPPVVRATALSLLQRFMDDKVIDVLEESLSDNEALIRHTGIATLNLTGHEQTTRLITPLLYDPVKAVRIQAALSLAPVYKEQLSDNQKIVFHSAIREYREAMEYASDFASGRFNLGIMYDALGDTGQAIAQYREAIRIDAQFYPAKNNLAMLYNRTGNNKGAVALFQGILKDHPERYDMAYSLGLLLAEEKQYAEAAVYLRQAARGLPERSRIHYNLGLLLQHLGKHAEAEASLLTALSIEPDHADYLLALADHLIKNGRYDDAALVARAMIEKHPDNQTGYELLRYIRHMKERPQAGRG</sequence>
<dbReference type="AlphaFoldDB" id="A0A1G5FZU9"/>
<keyword evidence="1" id="KW-0732">Signal</keyword>
<evidence type="ECO:0000256" key="2">
    <source>
        <dbReference type="PROSITE-ProRule" id="PRU00339"/>
    </source>
</evidence>
<feature type="domain" description="Doubled CXXCH motif" evidence="4">
    <location>
        <begin position="333"/>
        <end position="359"/>
    </location>
</feature>
<feature type="domain" description="Cytochrome c-552/4" evidence="5">
    <location>
        <begin position="192"/>
        <end position="232"/>
    </location>
</feature>
<dbReference type="SMART" id="SM00028">
    <property type="entry name" value="TPR"/>
    <property type="match status" value="5"/>
</dbReference>
<evidence type="ECO:0000259" key="5">
    <source>
        <dbReference type="Pfam" id="PF13435"/>
    </source>
</evidence>
<feature type="repeat" description="TPR" evidence="2">
    <location>
        <begin position="587"/>
        <end position="620"/>
    </location>
</feature>
<dbReference type="InterPro" id="IPR011989">
    <property type="entry name" value="ARM-like"/>
</dbReference>
<dbReference type="PANTHER" id="PTHR35038">
    <property type="entry name" value="DISSIMILATORY SULFITE REDUCTASE SIRA"/>
    <property type="match status" value="1"/>
</dbReference>
<dbReference type="SUPFAM" id="SSF48452">
    <property type="entry name" value="TPR-like"/>
    <property type="match status" value="1"/>
</dbReference>
<feature type="repeat" description="TPR" evidence="2">
    <location>
        <begin position="689"/>
        <end position="722"/>
    </location>
</feature>
<dbReference type="Pfam" id="PF13181">
    <property type="entry name" value="TPR_8"/>
    <property type="match status" value="1"/>
</dbReference>
<evidence type="ECO:0000313" key="7">
    <source>
        <dbReference type="Proteomes" id="UP000198870"/>
    </source>
</evidence>
<evidence type="ECO:0000256" key="3">
    <source>
        <dbReference type="SAM" id="Phobius"/>
    </source>
</evidence>
<proteinExistence type="predicted"/>
<evidence type="ECO:0000259" key="4">
    <source>
        <dbReference type="Pfam" id="PF09699"/>
    </source>
</evidence>
<dbReference type="PROSITE" id="PS50005">
    <property type="entry name" value="TPR"/>
    <property type="match status" value="2"/>
</dbReference>
<dbReference type="InterPro" id="IPR010177">
    <property type="entry name" value="Paired_CXXCH_1"/>
</dbReference>